<reference evidence="5 6" key="1">
    <citation type="journal article" date="2016" name="Nat. Commun.">
        <title>Thousands of microbial genomes shed light on interconnected biogeochemical processes in an aquifer system.</title>
        <authorList>
            <person name="Anantharaman K."/>
            <person name="Brown C.T."/>
            <person name="Hug L.A."/>
            <person name="Sharon I."/>
            <person name="Castelle C.J."/>
            <person name="Probst A.J."/>
            <person name="Thomas B.C."/>
            <person name="Singh A."/>
            <person name="Wilkins M.J."/>
            <person name="Karaoz U."/>
            <person name="Brodie E.L."/>
            <person name="Williams K.H."/>
            <person name="Hubbard S.S."/>
            <person name="Banfield J.F."/>
        </authorList>
    </citation>
    <scope>NUCLEOTIDE SEQUENCE [LARGE SCALE GENOMIC DNA]</scope>
</reference>
<organism evidence="5 6">
    <name type="scientific">Candidatus Magasanikbacteria bacterium RIFOXYD2_FULL_41_14</name>
    <dbReference type="NCBI Taxonomy" id="1798709"/>
    <lineage>
        <taxon>Bacteria</taxon>
        <taxon>Candidatus Magasanikiibacteriota</taxon>
    </lineage>
</organism>
<keyword evidence="3" id="KW-0067">ATP-binding</keyword>
<evidence type="ECO:0000256" key="1">
    <source>
        <dbReference type="ARBA" id="ARBA00007837"/>
    </source>
</evidence>
<dbReference type="AlphaFoldDB" id="A0A1F6PFT8"/>
<comment type="caution">
    <text evidence="5">The sequence shown here is derived from an EMBL/GenBank/DDBJ whole genome shotgun (WGS) entry which is preliminary data.</text>
</comment>
<dbReference type="GO" id="GO:0008986">
    <property type="term" value="F:pyruvate, water dikinase activity"/>
    <property type="evidence" value="ECO:0007669"/>
    <property type="project" value="InterPro"/>
</dbReference>
<dbReference type="EMBL" id="MFRE01000005">
    <property type="protein sequence ID" value="OGH95021.1"/>
    <property type="molecule type" value="Genomic_DNA"/>
</dbReference>
<evidence type="ECO:0000313" key="6">
    <source>
        <dbReference type="Proteomes" id="UP000178254"/>
    </source>
</evidence>
<dbReference type="Pfam" id="PF00391">
    <property type="entry name" value="PEP-utilizers"/>
    <property type="match status" value="1"/>
</dbReference>
<dbReference type="Gene3D" id="3.50.30.10">
    <property type="entry name" value="Phosphohistidine domain"/>
    <property type="match status" value="1"/>
</dbReference>
<comment type="similarity">
    <text evidence="1">Belongs to the PEP-utilizing enzyme family.</text>
</comment>
<dbReference type="SUPFAM" id="SSF52009">
    <property type="entry name" value="Phosphohistidine domain"/>
    <property type="match status" value="1"/>
</dbReference>
<evidence type="ECO:0000259" key="4">
    <source>
        <dbReference type="Pfam" id="PF00391"/>
    </source>
</evidence>
<dbReference type="InterPro" id="IPR006319">
    <property type="entry name" value="PEP_synth"/>
</dbReference>
<evidence type="ECO:0000256" key="3">
    <source>
        <dbReference type="ARBA" id="ARBA00022840"/>
    </source>
</evidence>
<gene>
    <name evidence="5" type="ORF">A2538_05050</name>
</gene>
<protein>
    <recommendedName>
        <fullName evidence="4">PEP-utilising enzyme mobile domain-containing protein</fullName>
    </recommendedName>
</protein>
<dbReference type="InterPro" id="IPR036637">
    <property type="entry name" value="Phosphohistidine_dom_sf"/>
</dbReference>
<dbReference type="STRING" id="1798709.A2538_05050"/>
<keyword evidence="2" id="KW-0547">Nucleotide-binding</keyword>
<dbReference type="InterPro" id="IPR008279">
    <property type="entry name" value="PEP-util_enz_mobile_dom"/>
</dbReference>
<name>A0A1F6PFT8_9BACT</name>
<accession>A0A1F6PFT8</accession>
<evidence type="ECO:0000256" key="2">
    <source>
        <dbReference type="ARBA" id="ARBA00022741"/>
    </source>
</evidence>
<dbReference type="PANTHER" id="PTHR43030:SF1">
    <property type="entry name" value="PHOSPHOENOLPYRUVATE SYNTHASE"/>
    <property type="match status" value="1"/>
</dbReference>
<evidence type="ECO:0000313" key="5">
    <source>
        <dbReference type="EMBL" id="OGH95021.1"/>
    </source>
</evidence>
<dbReference type="GO" id="GO:0005524">
    <property type="term" value="F:ATP binding"/>
    <property type="evidence" value="ECO:0007669"/>
    <property type="project" value="UniProtKB-KW"/>
</dbReference>
<dbReference type="PANTHER" id="PTHR43030">
    <property type="entry name" value="PHOSPHOENOLPYRUVATE SYNTHASE"/>
    <property type="match status" value="1"/>
</dbReference>
<proteinExistence type="inferred from homology"/>
<sequence length="367" mass="41117">MDLVKLYNRQVSLPEWLEKMNHPLASKIRTEDNDKRPRMGILNKIIGLPYDKPVRMSAREIANNTFEFQKFLEEHGSELCALRLVPKEEGLPKFRNRGFTVANSVPWFFEQKIDPNKYIAEIVPHSESPIWSTIFVVNAHGIFGEIIKGGHNLLTQGFYDEVKPITFSYDWNDWKLSEENAEAVTELVNIAKYLFVKDLGKQQELTKELNVNLFNNYLGGYFETVSHDDTGLWFIDYNRILGDLYSNYICEAHKVSVQSDNKILIGQSGSGGSAIGKVVIISPNQITGTVIQAGDVLVCNMTSPDYLPLMQKAVAVITDLGGILSHAAIVCRELKKPAVVGTKNATQVLKDGDLVEVDGDNGTVRII</sequence>
<dbReference type="Proteomes" id="UP000178254">
    <property type="component" value="Unassembled WGS sequence"/>
</dbReference>
<feature type="domain" description="PEP-utilising enzyme mobile" evidence="4">
    <location>
        <begin position="292"/>
        <end position="362"/>
    </location>
</feature>